<dbReference type="AlphaFoldDB" id="A0A8K0WI43"/>
<reference evidence="1" key="1">
    <citation type="journal article" date="2021" name="Nat. Commun.">
        <title>Genetic determinants of endophytism in the Arabidopsis root mycobiome.</title>
        <authorList>
            <person name="Mesny F."/>
            <person name="Miyauchi S."/>
            <person name="Thiergart T."/>
            <person name="Pickel B."/>
            <person name="Atanasova L."/>
            <person name="Karlsson M."/>
            <person name="Huettel B."/>
            <person name="Barry K.W."/>
            <person name="Haridas S."/>
            <person name="Chen C."/>
            <person name="Bauer D."/>
            <person name="Andreopoulos W."/>
            <person name="Pangilinan J."/>
            <person name="LaButti K."/>
            <person name="Riley R."/>
            <person name="Lipzen A."/>
            <person name="Clum A."/>
            <person name="Drula E."/>
            <person name="Henrissat B."/>
            <person name="Kohler A."/>
            <person name="Grigoriev I.V."/>
            <person name="Martin F.M."/>
            <person name="Hacquard S."/>
        </authorList>
    </citation>
    <scope>NUCLEOTIDE SEQUENCE</scope>
    <source>
        <strain evidence="1">MPI-SDFR-AT-0068</strain>
    </source>
</reference>
<evidence type="ECO:0000313" key="1">
    <source>
        <dbReference type="EMBL" id="KAH7262558.1"/>
    </source>
</evidence>
<name>A0A8K0WI43_9HYPO</name>
<keyword evidence="2" id="KW-1185">Reference proteome</keyword>
<evidence type="ECO:0000313" key="2">
    <source>
        <dbReference type="Proteomes" id="UP000813427"/>
    </source>
</evidence>
<gene>
    <name evidence="1" type="ORF">BKA59DRAFT_448782</name>
</gene>
<dbReference type="Proteomes" id="UP000813427">
    <property type="component" value="Unassembled WGS sequence"/>
</dbReference>
<dbReference type="EMBL" id="JAGPXF010000001">
    <property type="protein sequence ID" value="KAH7262558.1"/>
    <property type="molecule type" value="Genomic_DNA"/>
</dbReference>
<accession>A0A8K0WI43</accession>
<protein>
    <submittedName>
        <fullName evidence="1">Uncharacterized protein</fullName>
    </submittedName>
</protein>
<sequence length="108" mass="11926">MPRTAGLSASSSTIWGPGGVLLSHHQGRVFRWNQGPPIANGELWICYWLLCNWLTLPYVTHAANKVPRANTDTGRCMTNPKTTFALYFTGIPPTTGRRPHLSPNGIRP</sequence>
<proteinExistence type="predicted"/>
<comment type="caution">
    <text evidence="1">The sequence shown here is derived from an EMBL/GenBank/DDBJ whole genome shotgun (WGS) entry which is preliminary data.</text>
</comment>
<organism evidence="1 2">
    <name type="scientific">Fusarium tricinctum</name>
    <dbReference type="NCBI Taxonomy" id="61284"/>
    <lineage>
        <taxon>Eukaryota</taxon>
        <taxon>Fungi</taxon>
        <taxon>Dikarya</taxon>
        <taxon>Ascomycota</taxon>
        <taxon>Pezizomycotina</taxon>
        <taxon>Sordariomycetes</taxon>
        <taxon>Hypocreomycetidae</taxon>
        <taxon>Hypocreales</taxon>
        <taxon>Nectriaceae</taxon>
        <taxon>Fusarium</taxon>
        <taxon>Fusarium tricinctum species complex</taxon>
    </lineage>
</organism>